<gene>
    <name evidence="1" type="ORF">KSS94_15215</name>
</gene>
<keyword evidence="2" id="KW-1185">Reference proteome</keyword>
<dbReference type="RefSeq" id="WP_217838926.1">
    <property type="nucleotide sequence ID" value="NZ_CP077076.1"/>
</dbReference>
<organism evidence="1 2">
    <name type="scientific">Pseudomonas fakonensis</name>
    <dbReference type="NCBI Taxonomy" id="2842355"/>
    <lineage>
        <taxon>Bacteria</taxon>
        <taxon>Pseudomonadati</taxon>
        <taxon>Pseudomonadota</taxon>
        <taxon>Gammaproteobacteria</taxon>
        <taxon>Pseudomonadales</taxon>
        <taxon>Pseudomonadaceae</taxon>
        <taxon>Pseudomonas</taxon>
    </lineage>
</organism>
<sequence>MLRKVMLYGLVLLCTGCVKTARQPPAMLEFIDIHKDHRGDYSFLFSSNIDLFTIFDIPDIHSKSPPALICSFDGDMDFTGDHMIYAQAMGIVARTTDPAIYEAEMRFHYTHRNDKPAPLDSYEYYLALLQGGSAINCKVSVTYWGFKPYLSEVLTVPSALMLERFGQKAQ</sequence>
<evidence type="ECO:0000313" key="1">
    <source>
        <dbReference type="EMBL" id="QXH49304.1"/>
    </source>
</evidence>
<reference evidence="1" key="1">
    <citation type="journal article" date="2021" name="Microorganisms">
        <title>The Ever-Expanding Pseudomonas Genus: Description of 43 New Species and Partition of the Pseudomonas putida Group.</title>
        <authorList>
            <person name="Girard L."/>
            <person name="Lood C."/>
            <person name="Hofte M."/>
            <person name="Vandamme P."/>
            <person name="Rokni-Zadeh H."/>
            <person name="van Noort V."/>
            <person name="Lavigne R."/>
            <person name="De Mot R."/>
        </authorList>
    </citation>
    <scope>NUCLEOTIDE SEQUENCE</scope>
    <source>
        <strain evidence="1">COW40</strain>
    </source>
</reference>
<dbReference type="Proteomes" id="UP001046350">
    <property type="component" value="Chromosome"/>
</dbReference>
<dbReference type="EMBL" id="CP077076">
    <property type="protein sequence ID" value="QXH49304.1"/>
    <property type="molecule type" value="Genomic_DNA"/>
</dbReference>
<evidence type="ECO:0008006" key="3">
    <source>
        <dbReference type="Google" id="ProtNLM"/>
    </source>
</evidence>
<name>A0ABX8MZX0_9PSED</name>
<evidence type="ECO:0000313" key="2">
    <source>
        <dbReference type="Proteomes" id="UP001046350"/>
    </source>
</evidence>
<protein>
    <recommendedName>
        <fullName evidence="3">Lipoprotein</fullName>
    </recommendedName>
</protein>
<accession>A0ABX8MZX0</accession>
<proteinExistence type="predicted"/>